<organism evidence="2 3">
    <name type="scientific">Knipowitschia caucasica</name>
    <name type="common">Caucasian dwarf goby</name>
    <name type="synonym">Pomatoschistus caucasicus</name>
    <dbReference type="NCBI Taxonomy" id="637954"/>
    <lineage>
        <taxon>Eukaryota</taxon>
        <taxon>Metazoa</taxon>
        <taxon>Chordata</taxon>
        <taxon>Craniata</taxon>
        <taxon>Vertebrata</taxon>
        <taxon>Euteleostomi</taxon>
        <taxon>Actinopterygii</taxon>
        <taxon>Neopterygii</taxon>
        <taxon>Teleostei</taxon>
        <taxon>Neoteleostei</taxon>
        <taxon>Acanthomorphata</taxon>
        <taxon>Gobiaria</taxon>
        <taxon>Gobiiformes</taxon>
        <taxon>Gobioidei</taxon>
        <taxon>Gobiidae</taxon>
        <taxon>Gobiinae</taxon>
        <taxon>Knipowitschia</taxon>
    </lineage>
</organism>
<dbReference type="Proteomes" id="UP001497482">
    <property type="component" value="Chromosome 6"/>
</dbReference>
<keyword evidence="3" id="KW-1185">Reference proteome</keyword>
<feature type="compositionally biased region" description="Pro residues" evidence="1">
    <location>
        <begin position="69"/>
        <end position="83"/>
    </location>
</feature>
<reference evidence="2 3" key="1">
    <citation type="submission" date="2024-04" db="EMBL/GenBank/DDBJ databases">
        <authorList>
            <person name="Waldvogel A.-M."/>
            <person name="Schoenle A."/>
        </authorList>
    </citation>
    <scope>NUCLEOTIDE SEQUENCE [LARGE SCALE GENOMIC DNA]</scope>
</reference>
<name>A0AAV2M3R2_KNICA</name>
<evidence type="ECO:0000256" key="1">
    <source>
        <dbReference type="SAM" id="MobiDB-lite"/>
    </source>
</evidence>
<dbReference type="EMBL" id="OZ035828">
    <property type="protein sequence ID" value="CAL1607980.1"/>
    <property type="molecule type" value="Genomic_DNA"/>
</dbReference>
<gene>
    <name evidence="2" type="ORF">KC01_LOCUS34979</name>
</gene>
<proteinExistence type="predicted"/>
<dbReference type="AlphaFoldDB" id="A0AAV2M3R2"/>
<feature type="region of interest" description="Disordered" evidence="1">
    <location>
        <begin position="140"/>
        <end position="161"/>
    </location>
</feature>
<evidence type="ECO:0000313" key="3">
    <source>
        <dbReference type="Proteomes" id="UP001497482"/>
    </source>
</evidence>
<sequence length="161" mass="18216">MRERRLVVRLQNVGPLPLDPRAVDCPDHPYGLHTTSLLLHRLLLHRLLHRRLLHHPPVSTTAFSTTAFSPPPPSPPPPSPPPRDSILAHPLVVSGRIPPDLADLLMEVKFHRSQGRLRRNISKARILTAEDMATTIEEAEDRAARREAQALARRDREQQRA</sequence>
<protein>
    <submittedName>
        <fullName evidence="2">Uncharacterized protein</fullName>
    </submittedName>
</protein>
<evidence type="ECO:0000313" key="2">
    <source>
        <dbReference type="EMBL" id="CAL1607980.1"/>
    </source>
</evidence>
<feature type="compositionally biased region" description="Basic and acidic residues" evidence="1">
    <location>
        <begin position="141"/>
        <end position="161"/>
    </location>
</feature>
<feature type="region of interest" description="Disordered" evidence="1">
    <location>
        <begin position="63"/>
        <end position="90"/>
    </location>
</feature>
<accession>A0AAV2M3R2</accession>